<dbReference type="CDD" id="cd00067">
    <property type="entry name" value="GAL4"/>
    <property type="match status" value="1"/>
</dbReference>
<dbReference type="Pfam" id="PF11951">
    <property type="entry name" value="Fungal_trans_2"/>
    <property type="match status" value="1"/>
</dbReference>
<name>A0A7R7VJN4_ASPCH</name>
<dbReference type="SUPFAM" id="SSF57701">
    <property type="entry name" value="Zn2/Cys6 DNA-binding domain"/>
    <property type="match status" value="1"/>
</dbReference>
<feature type="region of interest" description="Disordered" evidence="5">
    <location>
        <begin position="1"/>
        <end position="32"/>
    </location>
</feature>
<evidence type="ECO:0000256" key="3">
    <source>
        <dbReference type="ARBA" id="ARBA00023163"/>
    </source>
</evidence>
<dbReference type="AlphaFoldDB" id="A0A7R7VJN4"/>
<dbReference type="GO" id="GO:0003677">
    <property type="term" value="F:DNA binding"/>
    <property type="evidence" value="ECO:0007669"/>
    <property type="project" value="UniProtKB-KW"/>
</dbReference>
<protein>
    <recommendedName>
        <fullName evidence="6">Zn(2)-C6 fungal-type domain-containing protein</fullName>
    </recommendedName>
</protein>
<feature type="domain" description="Zn(2)-C6 fungal-type" evidence="6">
    <location>
        <begin position="38"/>
        <end position="68"/>
    </location>
</feature>
<dbReference type="GeneID" id="66980233"/>
<sequence length="285" mass="31507">MLVSDVRHASSVGEEVAAPNSQKARKRHRMRHTKSRHGCLTCKSRRVKCDEARPVCGACSSRGEPCSFPDKTGIPCKPNSPSRMREAGPRARSGGVPHDLQPYLEPLEADTAGTPQSVNEDLLEMGNLLMMQFYHLHTAKKMSADQKRARVWQRVIPHLAGRNRYLMHLLLALGGIHMITERLRHRTAEESDLSETVDLRAVMRHHQKGLEDFREDMAQISNSNAEAVYAGSLLLAGFIFASLQVPELNPNVTTANSVSVPHAKLAASDPRGLERDPGSMVNLEG</sequence>
<dbReference type="PROSITE" id="PS00463">
    <property type="entry name" value="ZN2_CY6_FUNGAL_1"/>
    <property type="match status" value="1"/>
</dbReference>
<keyword evidence="4" id="KW-0539">Nucleus</keyword>
<dbReference type="GO" id="GO:0000981">
    <property type="term" value="F:DNA-binding transcription factor activity, RNA polymerase II-specific"/>
    <property type="evidence" value="ECO:0007669"/>
    <property type="project" value="InterPro"/>
</dbReference>
<keyword evidence="3" id="KW-0804">Transcription</keyword>
<dbReference type="GO" id="GO:0008270">
    <property type="term" value="F:zinc ion binding"/>
    <property type="evidence" value="ECO:0007669"/>
    <property type="project" value="InterPro"/>
</dbReference>
<keyword evidence="8" id="KW-1185">Reference proteome</keyword>
<evidence type="ECO:0000259" key="6">
    <source>
        <dbReference type="PROSITE" id="PS50048"/>
    </source>
</evidence>
<keyword evidence="1" id="KW-0805">Transcription regulation</keyword>
<organism evidence="7 8">
    <name type="scientific">Aspergillus chevalieri</name>
    <name type="common">Eurotium chevalieri</name>
    <dbReference type="NCBI Taxonomy" id="182096"/>
    <lineage>
        <taxon>Eukaryota</taxon>
        <taxon>Fungi</taxon>
        <taxon>Dikarya</taxon>
        <taxon>Ascomycota</taxon>
        <taxon>Pezizomycotina</taxon>
        <taxon>Eurotiomycetes</taxon>
        <taxon>Eurotiomycetidae</taxon>
        <taxon>Eurotiales</taxon>
        <taxon>Aspergillaceae</taxon>
        <taxon>Aspergillus</taxon>
        <taxon>Aspergillus subgen. Aspergillus</taxon>
    </lineage>
</organism>
<proteinExistence type="predicted"/>
<dbReference type="RefSeq" id="XP_043134396.1">
    <property type="nucleotide sequence ID" value="XM_043275403.1"/>
</dbReference>
<dbReference type="PROSITE" id="PS50048">
    <property type="entry name" value="ZN2_CY6_FUNGAL_2"/>
    <property type="match status" value="1"/>
</dbReference>
<dbReference type="PANTHER" id="PTHR47657:SF10">
    <property type="entry name" value="ZN(II)2CYS6 TRANSCRIPTION FACTOR (EUROFUNG)"/>
    <property type="match status" value="1"/>
</dbReference>
<dbReference type="EMBL" id="AP024417">
    <property type="protein sequence ID" value="BCR85874.1"/>
    <property type="molecule type" value="Genomic_DNA"/>
</dbReference>
<feature type="region of interest" description="Disordered" evidence="5">
    <location>
        <begin position="265"/>
        <end position="285"/>
    </location>
</feature>
<dbReference type="InterPro" id="IPR001138">
    <property type="entry name" value="Zn2Cys6_DnaBD"/>
</dbReference>
<gene>
    <name evidence="7" type="ORF">ACHE_21332S</name>
</gene>
<reference evidence="7" key="2">
    <citation type="submission" date="2021-02" db="EMBL/GenBank/DDBJ databases">
        <title>Aspergillus chevalieri M1 genome sequence.</title>
        <authorList>
            <person name="Kadooka C."/>
            <person name="Mori K."/>
            <person name="Futagami T."/>
        </authorList>
    </citation>
    <scope>NUCLEOTIDE SEQUENCE</scope>
    <source>
        <strain evidence="7">M1</strain>
    </source>
</reference>
<dbReference type="Gene3D" id="4.10.240.10">
    <property type="entry name" value="Zn(2)-C6 fungal-type DNA-binding domain"/>
    <property type="match status" value="1"/>
</dbReference>
<accession>A0A7R7VJN4</accession>
<evidence type="ECO:0000256" key="5">
    <source>
        <dbReference type="SAM" id="MobiDB-lite"/>
    </source>
</evidence>
<dbReference type="KEGG" id="ache:ACHE_21332S"/>
<evidence type="ECO:0000313" key="7">
    <source>
        <dbReference type="EMBL" id="BCR85874.1"/>
    </source>
</evidence>
<dbReference type="Proteomes" id="UP000637239">
    <property type="component" value="Chromosome 2"/>
</dbReference>
<evidence type="ECO:0000256" key="2">
    <source>
        <dbReference type="ARBA" id="ARBA00023125"/>
    </source>
</evidence>
<dbReference type="InterPro" id="IPR021858">
    <property type="entry name" value="Fun_TF"/>
</dbReference>
<dbReference type="InterPro" id="IPR036864">
    <property type="entry name" value="Zn2-C6_fun-type_DNA-bd_sf"/>
</dbReference>
<reference evidence="7" key="1">
    <citation type="submission" date="2021-01" db="EMBL/GenBank/DDBJ databases">
        <authorList>
            <consortium name="Aspergillus chevalieri M1 genome sequencing consortium"/>
            <person name="Kazuki M."/>
            <person name="Futagami T."/>
        </authorList>
    </citation>
    <scope>NUCLEOTIDE SEQUENCE</scope>
    <source>
        <strain evidence="7">M1</strain>
    </source>
</reference>
<evidence type="ECO:0000313" key="8">
    <source>
        <dbReference type="Proteomes" id="UP000637239"/>
    </source>
</evidence>
<dbReference type="PANTHER" id="PTHR47657">
    <property type="entry name" value="STEROL REGULATORY ELEMENT-BINDING PROTEIN ECM22"/>
    <property type="match status" value="1"/>
</dbReference>
<evidence type="ECO:0000256" key="1">
    <source>
        <dbReference type="ARBA" id="ARBA00023015"/>
    </source>
</evidence>
<dbReference type="Pfam" id="PF00172">
    <property type="entry name" value="Zn_clus"/>
    <property type="match status" value="1"/>
</dbReference>
<evidence type="ECO:0000256" key="4">
    <source>
        <dbReference type="ARBA" id="ARBA00023242"/>
    </source>
</evidence>
<feature type="region of interest" description="Disordered" evidence="5">
    <location>
        <begin position="71"/>
        <end position="97"/>
    </location>
</feature>
<keyword evidence="2" id="KW-0238">DNA-binding</keyword>
<dbReference type="SMART" id="SM00066">
    <property type="entry name" value="GAL4"/>
    <property type="match status" value="1"/>
</dbReference>
<feature type="compositionally biased region" description="Basic residues" evidence="5">
    <location>
        <begin position="23"/>
        <end position="32"/>
    </location>
</feature>
<dbReference type="InterPro" id="IPR052400">
    <property type="entry name" value="Zn2-C6_fungal_TF"/>
</dbReference>